<proteinExistence type="predicted"/>
<gene>
    <name evidence="1" type="ORF">KC19_9G122100</name>
</gene>
<evidence type="ECO:0000313" key="2">
    <source>
        <dbReference type="Proteomes" id="UP000822688"/>
    </source>
</evidence>
<dbReference type="Proteomes" id="UP000822688">
    <property type="component" value="Chromosome 9"/>
</dbReference>
<evidence type="ECO:0000313" key="1">
    <source>
        <dbReference type="EMBL" id="KAG0562155.1"/>
    </source>
</evidence>
<dbReference type="AlphaFoldDB" id="A0A8T0GUS2"/>
<keyword evidence="2" id="KW-1185">Reference proteome</keyword>
<organism evidence="1 2">
    <name type="scientific">Ceratodon purpureus</name>
    <name type="common">Fire moss</name>
    <name type="synonym">Dicranum purpureum</name>
    <dbReference type="NCBI Taxonomy" id="3225"/>
    <lineage>
        <taxon>Eukaryota</taxon>
        <taxon>Viridiplantae</taxon>
        <taxon>Streptophyta</taxon>
        <taxon>Embryophyta</taxon>
        <taxon>Bryophyta</taxon>
        <taxon>Bryophytina</taxon>
        <taxon>Bryopsida</taxon>
        <taxon>Dicranidae</taxon>
        <taxon>Pseudoditrichales</taxon>
        <taxon>Ditrichaceae</taxon>
        <taxon>Ceratodon</taxon>
    </lineage>
</organism>
<accession>A0A8T0GUS2</accession>
<reference evidence="1" key="1">
    <citation type="submission" date="2020-06" db="EMBL/GenBank/DDBJ databases">
        <title>WGS assembly of Ceratodon purpureus strain R40.</title>
        <authorList>
            <person name="Carey S.B."/>
            <person name="Jenkins J."/>
            <person name="Shu S."/>
            <person name="Lovell J.T."/>
            <person name="Sreedasyam A."/>
            <person name="Maumus F."/>
            <person name="Tiley G.P."/>
            <person name="Fernandez-Pozo N."/>
            <person name="Barry K."/>
            <person name="Chen C."/>
            <person name="Wang M."/>
            <person name="Lipzen A."/>
            <person name="Daum C."/>
            <person name="Saski C.A."/>
            <person name="Payton A.C."/>
            <person name="Mcbreen J.C."/>
            <person name="Conrad R.E."/>
            <person name="Kollar L.M."/>
            <person name="Olsson S."/>
            <person name="Huttunen S."/>
            <person name="Landis J.B."/>
            <person name="Wickett N.J."/>
            <person name="Johnson M.G."/>
            <person name="Rensing S.A."/>
            <person name="Grimwood J."/>
            <person name="Schmutz J."/>
            <person name="Mcdaniel S.F."/>
        </authorList>
    </citation>
    <scope>NUCLEOTIDE SEQUENCE</scope>
    <source>
        <strain evidence="1">R40</strain>
    </source>
</reference>
<comment type="caution">
    <text evidence="1">The sequence shown here is derived from an EMBL/GenBank/DDBJ whole genome shotgun (WGS) entry which is preliminary data.</text>
</comment>
<name>A0A8T0GUS2_CERPU</name>
<protein>
    <submittedName>
        <fullName evidence="1">Uncharacterized protein</fullName>
    </submittedName>
</protein>
<dbReference type="EMBL" id="CM026430">
    <property type="protein sequence ID" value="KAG0562155.1"/>
    <property type="molecule type" value="Genomic_DNA"/>
</dbReference>
<sequence>MMLRAVRNLPVNKDIRKPFTTNASGEHQRTKCICICKSSPSQVLNALWLTVPPPQSSPPSPAIDSNFGLSPFCTGLQSNLQDSLRMECNEKRRTLDSSEAQQL</sequence>